<reference evidence="7 8" key="1">
    <citation type="submission" date="2019-07" db="EMBL/GenBank/DDBJ databases">
        <title>Genome sequencing for Ferrovibrio sp. K5.</title>
        <authorList>
            <person name="Park S.-J."/>
        </authorList>
    </citation>
    <scope>NUCLEOTIDE SEQUENCE [LARGE SCALE GENOMIC DNA]</scope>
    <source>
        <strain evidence="7 8">K5</strain>
    </source>
</reference>
<evidence type="ECO:0000313" key="7">
    <source>
        <dbReference type="EMBL" id="QDO99451.1"/>
    </source>
</evidence>
<name>A0A516H6U7_9PROT</name>
<feature type="domain" description="HTH rpiR-type" evidence="5">
    <location>
        <begin position="27"/>
        <end position="103"/>
    </location>
</feature>
<dbReference type="InterPro" id="IPR047640">
    <property type="entry name" value="RpiR-like"/>
</dbReference>
<keyword evidence="8" id="KW-1185">Reference proteome</keyword>
<evidence type="ECO:0000313" key="8">
    <source>
        <dbReference type="Proteomes" id="UP000317496"/>
    </source>
</evidence>
<evidence type="ECO:0000259" key="5">
    <source>
        <dbReference type="PROSITE" id="PS51071"/>
    </source>
</evidence>
<accession>A0A516H6U7</accession>
<keyword evidence="2" id="KW-0238">DNA-binding</keyword>
<dbReference type="GO" id="GO:0003677">
    <property type="term" value="F:DNA binding"/>
    <property type="evidence" value="ECO:0007669"/>
    <property type="project" value="UniProtKB-KW"/>
</dbReference>
<protein>
    <submittedName>
        <fullName evidence="7">MurR/RpiR family transcriptional regulator</fullName>
    </submittedName>
</protein>
<dbReference type="RefSeq" id="WP_144258447.1">
    <property type="nucleotide sequence ID" value="NZ_CP041636.1"/>
</dbReference>
<feature type="domain" description="SIS" evidence="6">
    <location>
        <begin position="154"/>
        <end position="291"/>
    </location>
</feature>
<dbReference type="PANTHER" id="PTHR30514">
    <property type="entry name" value="GLUCOKINASE"/>
    <property type="match status" value="1"/>
</dbReference>
<dbReference type="GO" id="GO:0003700">
    <property type="term" value="F:DNA-binding transcription factor activity"/>
    <property type="evidence" value="ECO:0007669"/>
    <property type="project" value="InterPro"/>
</dbReference>
<keyword evidence="1" id="KW-0805">Transcription regulation</keyword>
<dbReference type="InterPro" id="IPR046348">
    <property type="entry name" value="SIS_dom_sf"/>
</dbReference>
<dbReference type="InterPro" id="IPR009057">
    <property type="entry name" value="Homeodomain-like_sf"/>
</dbReference>
<dbReference type="Gene3D" id="3.40.50.10490">
    <property type="entry name" value="Glucose-6-phosphate isomerase like protein, domain 1"/>
    <property type="match status" value="1"/>
</dbReference>
<dbReference type="PROSITE" id="PS51464">
    <property type="entry name" value="SIS"/>
    <property type="match status" value="1"/>
</dbReference>
<dbReference type="GO" id="GO:1901135">
    <property type="term" value="P:carbohydrate derivative metabolic process"/>
    <property type="evidence" value="ECO:0007669"/>
    <property type="project" value="InterPro"/>
</dbReference>
<dbReference type="Proteomes" id="UP000317496">
    <property type="component" value="Chromosome"/>
</dbReference>
<dbReference type="InterPro" id="IPR001347">
    <property type="entry name" value="SIS_dom"/>
</dbReference>
<evidence type="ECO:0000256" key="2">
    <source>
        <dbReference type="ARBA" id="ARBA00023125"/>
    </source>
</evidence>
<evidence type="ECO:0000259" key="6">
    <source>
        <dbReference type="PROSITE" id="PS51464"/>
    </source>
</evidence>
<keyword evidence="3" id="KW-0804">Transcription</keyword>
<dbReference type="EMBL" id="CP041636">
    <property type="protein sequence ID" value="QDO99451.1"/>
    <property type="molecule type" value="Genomic_DNA"/>
</dbReference>
<dbReference type="InterPro" id="IPR035472">
    <property type="entry name" value="RpiR-like_SIS"/>
</dbReference>
<dbReference type="PROSITE" id="PS51071">
    <property type="entry name" value="HTH_RPIR"/>
    <property type="match status" value="1"/>
</dbReference>
<dbReference type="SUPFAM" id="SSF46689">
    <property type="entry name" value="Homeodomain-like"/>
    <property type="match status" value="1"/>
</dbReference>
<feature type="region of interest" description="Disordered" evidence="4">
    <location>
        <begin position="1"/>
        <end position="20"/>
    </location>
</feature>
<dbReference type="GO" id="GO:0097367">
    <property type="term" value="F:carbohydrate derivative binding"/>
    <property type="evidence" value="ECO:0007669"/>
    <property type="project" value="InterPro"/>
</dbReference>
<dbReference type="PANTHER" id="PTHR30514:SF20">
    <property type="entry name" value="TRANSCRIPTIONAL REGULATOR"/>
    <property type="match status" value="1"/>
</dbReference>
<dbReference type="SUPFAM" id="SSF53697">
    <property type="entry name" value="SIS domain"/>
    <property type="match status" value="1"/>
</dbReference>
<dbReference type="Pfam" id="PF01418">
    <property type="entry name" value="HTH_6"/>
    <property type="match status" value="1"/>
</dbReference>
<proteinExistence type="predicted"/>
<dbReference type="Pfam" id="PF01380">
    <property type="entry name" value="SIS"/>
    <property type="match status" value="1"/>
</dbReference>
<dbReference type="InterPro" id="IPR036388">
    <property type="entry name" value="WH-like_DNA-bd_sf"/>
</dbReference>
<dbReference type="OrthoDB" id="9814005at2"/>
<organism evidence="7 8">
    <name type="scientific">Ferrovibrio terrae</name>
    <dbReference type="NCBI Taxonomy" id="2594003"/>
    <lineage>
        <taxon>Bacteria</taxon>
        <taxon>Pseudomonadati</taxon>
        <taxon>Pseudomonadota</taxon>
        <taxon>Alphaproteobacteria</taxon>
        <taxon>Rhodospirillales</taxon>
        <taxon>Rhodospirillaceae</taxon>
        <taxon>Ferrovibrio</taxon>
    </lineage>
</organism>
<dbReference type="Gene3D" id="1.10.10.10">
    <property type="entry name" value="Winged helix-like DNA-binding domain superfamily/Winged helix DNA-binding domain"/>
    <property type="match status" value="1"/>
</dbReference>
<gene>
    <name evidence="7" type="ORF">FNB15_20200</name>
</gene>
<evidence type="ECO:0000256" key="1">
    <source>
        <dbReference type="ARBA" id="ARBA00023015"/>
    </source>
</evidence>
<dbReference type="AlphaFoldDB" id="A0A516H6U7"/>
<evidence type="ECO:0000256" key="3">
    <source>
        <dbReference type="ARBA" id="ARBA00023163"/>
    </source>
</evidence>
<dbReference type="CDD" id="cd05013">
    <property type="entry name" value="SIS_RpiR"/>
    <property type="match status" value="1"/>
</dbReference>
<evidence type="ECO:0000256" key="4">
    <source>
        <dbReference type="SAM" id="MobiDB-lite"/>
    </source>
</evidence>
<dbReference type="InterPro" id="IPR000281">
    <property type="entry name" value="HTH_RpiR"/>
</dbReference>
<dbReference type="KEGG" id="fer:FNB15_20200"/>
<sequence length="291" mass="31484">MSDTPSQKSGQISTEITRPPVDAETFDGLRQRIRDRFSTLSPHLQRIARSSLEEPNSFALNTTAKIAADLDIQPSTLIRFAKEFGYSGFSDLQRVFRQRLIEGEPTVRERVYSEETARPEPPNVRELLQTCVAAHVAALNDLVKTCDTDSLARAVEMLRGARHVYIAGLRRSRPIAAYLAYALTRSERASSLLDFAGGMAGPQIATIGPDDVLVAIAFPPYSRPVVDIVLDAYVSGRKVLAITDGPGSPLASNSQLQLYVDAGAASAFQPISGAIGLVQTVITALNWSKAG</sequence>
<feature type="compositionally biased region" description="Polar residues" evidence="4">
    <location>
        <begin position="1"/>
        <end position="16"/>
    </location>
</feature>